<dbReference type="CDD" id="cd05829">
    <property type="entry name" value="Sortase_F"/>
    <property type="match status" value="1"/>
</dbReference>
<feature type="transmembrane region" description="Helical" evidence="2">
    <location>
        <begin position="69"/>
        <end position="94"/>
    </location>
</feature>
<dbReference type="Gene3D" id="2.40.260.10">
    <property type="entry name" value="Sortase"/>
    <property type="match status" value="1"/>
</dbReference>
<dbReference type="SUPFAM" id="SSF63817">
    <property type="entry name" value="Sortase"/>
    <property type="match status" value="1"/>
</dbReference>
<dbReference type="Proteomes" id="UP000239415">
    <property type="component" value="Unassembled WGS sequence"/>
</dbReference>
<dbReference type="InterPro" id="IPR023365">
    <property type="entry name" value="Sortase_dom-sf"/>
</dbReference>
<dbReference type="GO" id="GO:0016787">
    <property type="term" value="F:hydrolase activity"/>
    <property type="evidence" value="ECO:0007669"/>
    <property type="project" value="UniProtKB-KW"/>
</dbReference>
<keyword evidence="2" id="KW-0472">Membrane</keyword>
<evidence type="ECO:0000313" key="3">
    <source>
        <dbReference type="EMBL" id="PRX25332.1"/>
    </source>
</evidence>
<reference evidence="3 4" key="1">
    <citation type="submission" date="2018-03" db="EMBL/GenBank/DDBJ databases">
        <title>Genomic Encyclopedia of Archaeal and Bacterial Type Strains, Phase II (KMG-II): from individual species to whole genera.</title>
        <authorList>
            <person name="Goeker M."/>
        </authorList>
    </citation>
    <scope>NUCLEOTIDE SEQUENCE [LARGE SCALE GENOMIC DNA]</scope>
    <source>
        <strain evidence="3 4">DSM 43146</strain>
    </source>
</reference>
<evidence type="ECO:0000313" key="4">
    <source>
        <dbReference type="Proteomes" id="UP000239415"/>
    </source>
</evidence>
<dbReference type="InterPro" id="IPR005754">
    <property type="entry name" value="Sortase"/>
</dbReference>
<protein>
    <submittedName>
        <fullName evidence="3">Sortase (Surface protein transpeptidase)</fullName>
    </submittedName>
</protein>
<keyword evidence="2" id="KW-1133">Transmembrane helix</keyword>
<keyword evidence="4" id="KW-1185">Reference proteome</keyword>
<dbReference type="NCBIfam" id="NF033748">
    <property type="entry name" value="class_F_sortase"/>
    <property type="match status" value="1"/>
</dbReference>
<dbReference type="AlphaFoldDB" id="A0A2T0KNK7"/>
<name>A0A2T0KNK7_9ACTN</name>
<keyword evidence="2" id="KW-0812">Transmembrane</keyword>
<accession>A0A2T0KNK7</accession>
<keyword evidence="1" id="KW-0378">Hydrolase</keyword>
<organism evidence="3 4">
    <name type="scientific">Actinoplanes italicus</name>
    <dbReference type="NCBI Taxonomy" id="113567"/>
    <lineage>
        <taxon>Bacteria</taxon>
        <taxon>Bacillati</taxon>
        <taxon>Actinomycetota</taxon>
        <taxon>Actinomycetes</taxon>
        <taxon>Micromonosporales</taxon>
        <taxon>Micromonosporaceae</taxon>
        <taxon>Actinoplanes</taxon>
    </lineage>
</organism>
<dbReference type="Pfam" id="PF04203">
    <property type="entry name" value="Sortase"/>
    <property type="match status" value="1"/>
</dbReference>
<sequence>MASGKQPPPGARVPAAVARKRPAQVIVAPPPGAITGPLPPTPEIRGRSPFRIPFPRQFPKPQPVRGRKAGMIGITALVLFFLGLFVFGLGLGAATGFDIGSLFRGEDKPPPRAFPVMDPSRPERLEIPALRVSAPVLEVGLANDGSVDVPPLKRHNEAGWFEGGPTPGQFGPALIVGHADTRTGPSVFHKLDEMKPGQEIKVRRADGSVAVFEVNSVETFDKNDLPTRRVYGDYSRPSLRLMTCGGRWIGGEEGYEDNIVVFASLVSAREG</sequence>
<dbReference type="EMBL" id="PVMZ01000001">
    <property type="protein sequence ID" value="PRX25332.1"/>
    <property type="molecule type" value="Genomic_DNA"/>
</dbReference>
<evidence type="ECO:0000256" key="2">
    <source>
        <dbReference type="SAM" id="Phobius"/>
    </source>
</evidence>
<comment type="caution">
    <text evidence="3">The sequence shown here is derived from an EMBL/GenBank/DDBJ whole genome shotgun (WGS) entry which is preliminary data.</text>
</comment>
<dbReference type="OrthoDB" id="525039at2"/>
<dbReference type="RefSeq" id="WP_106315095.1">
    <property type="nucleotide sequence ID" value="NZ_BOMO01000028.1"/>
</dbReference>
<gene>
    <name evidence="3" type="ORF">CLV67_10144</name>
</gene>
<dbReference type="InterPro" id="IPR042001">
    <property type="entry name" value="Sortase_F"/>
</dbReference>
<proteinExistence type="predicted"/>
<evidence type="ECO:0000256" key="1">
    <source>
        <dbReference type="ARBA" id="ARBA00022801"/>
    </source>
</evidence>